<dbReference type="PANTHER" id="PTHR12900">
    <property type="entry name" value="MITOTIC AND DNA DAMAGE CHECKPOINT PROTEIN HUS1"/>
    <property type="match status" value="1"/>
</dbReference>
<dbReference type="Proteomes" id="UP000326759">
    <property type="component" value="Unassembled WGS sequence"/>
</dbReference>
<reference evidence="5 6" key="1">
    <citation type="journal article" date="2019" name="PLoS Biol.">
        <title>Sex chromosomes control vertical transmission of feminizing Wolbachia symbionts in an isopod.</title>
        <authorList>
            <person name="Becking T."/>
            <person name="Chebbi M.A."/>
            <person name="Giraud I."/>
            <person name="Moumen B."/>
            <person name="Laverre T."/>
            <person name="Caubet Y."/>
            <person name="Peccoud J."/>
            <person name="Gilbert C."/>
            <person name="Cordaux R."/>
        </authorList>
    </citation>
    <scope>NUCLEOTIDE SEQUENCE [LARGE SCALE GENOMIC DNA]</scope>
    <source>
        <strain evidence="5">ANa2</strain>
        <tissue evidence="5">Whole body excluding digestive tract and cuticle</tissue>
    </source>
</reference>
<dbReference type="GO" id="GO:0035861">
    <property type="term" value="C:site of double-strand break"/>
    <property type="evidence" value="ECO:0007669"/>
    <property type="project" value="TreeGrafter"/>
</dbReference>
<evidence type="ECO:0000256" key="4">
    <source>
        <dbReference type="PIRNR" id="PIRNR011312"/>
    </source>
</evidence>
<dbReference type="GO" id="GO:0031573">
    <property type="term" value="P:mitotic intra-S DNA damage checkpoint signaling"/>
    <property type="evidence" value="ECO:0007669"/>
    <property type="project" value="TreeGrafter"/>
</dbReference>
<dbReference type="Pfam" id="PF04005">
    <property type="entry name" value="Hus1"/>
    <property type="match status" value="1"/>
</dbReference>
<dbReference type="InterPro" id="IPR016580">
    <property type="entry name" value="HUS1"/>
</dbReference>
<dbReference type="AlphaFoldDB" id="A0A5N5TBT3"/>
<evidence type="ECO:0000256" key="3">
    <source>
        <dbReference type="ARBA" id="ARBA00023242"/>
    </source>
</evidence>
<dbReference type="GO" id="GO:0006289">
    <property type="term" value="P:nucleotide-excision repair"/>
    <property type="evidence" value="ECO:0007669"/>
    <property type="project" value="TreeGrafter"/>
</dbReference>
<evidence type="ECO:0000313" key="6">
    <source>
        <dbReference type="Proteomes" id="UP000326759"/>
    </source>
</evidence>
<protein>
    <recommendedName>
        <fullName evidence="4">Checkpoint protein</fullName>
    </recommendedName>
</protein>
<dbReference type="EMBL" id="SEYY01004104">
    <property type="protein sequence ID" value="KAB7503962.1"/>
    <property type="molecule type" value="Genomic_DNA"/>
</dbReference>
<proteinExistence type="inferred from homology"/>
<evidence type="ECO:0000313" key="5">
    <source>
        <dbReference type="EMBL" id="KAB7503962.1"/>
    </source>
</evidence>
<evidence type="ECO:0000256" key="2">
    <source>
        <dbReference type="ARBA" id="ARBA00005563"/>
    </source>
</evidence>
<evidence type="ECO:0000256" key="1">
    <source>
        <dbReference type="ARBA" id="ARBA00004123"/>
    </source>
</evidence>
<dbReference type="GO" id="GO:0044778">
    <property type="term" value="P:meiotic DNA integrity checkpoint signaling"/>
    <property type="evidence" value="ECO:0007669"/>
    <property type="project" value="TreeGrafter"/>
</dbReference>
<name>A0A5N5TBT3_9CRUS</name>
<sequence>MKFRGKMIENQCIRQFSQLVTLIARLAKVCVIRITSSKIYFIISEMGGSNPGMWAELEQGHFFNEFDMEGVSSENNEIFLELVPDKLAKSLNSLKSSQSTKSLKIKLTKKHSPCLTFEIELPSLSSRSRLVVHDIPITLIPRRLWHLYQEPAMPSYEASIYLPPLKQLRHVVERLKSLSAHATLSANHKGTFIISVATDTVDVSTYFKNLAMPAWGNNTERPENVEDLHSATVDIKKLAQFLQGDQVNPSRVICNIHGGKTVHLFLLHDNITLQYFLPAINTGQI</sequence>
<dbReference type="GO" id="GO:0030896">
    <property type="term" value="C:checkpoint clamp complex"/>
    <property type="evidence" value="ECO:0007669"/>
    <property type="project" value="InterPro"/>
</dbReference>
<comment type="similarity">
    <text evidence="2 4">Belongs to the HUS1 family.</text>
</comment>
<organism evidence="5 6">
    <name type="scientific">Armadillidium nasatum</name>
    <dbReference type="NCBI Taxonomy" id="96803"/>
    <lineage>
        <taxon>Eukaryota</taxon>
        <taxon>Metazoa</taxon>
        <taxon>Ecdysozoa</taxon>
        <taxon>Arthropoda</taxon>
        <taxon>Crustacea</taxon>
        <taxon>Multicrustacea</taxon>
        <taxon>Malacostraca</taxon>
        <taxon>Eumalacostraca</taxon>
        <taxon>Peracarida</taxon>
        <taxon>Isopoda</taxon>
        <taxon>Oniscidea</taxon>
        <taxon>Crinocheta</taxon>
        <taxon>Armadillidiidae</taxon>
        <taxon>Armadillidium</taxon>
    </lineage>
</organism>
<dbReference type="Gene3D" id="3.70.10.10">
    <property type="match status" value="1"/>
</dbReference>
<comment type="subcellular location">
    <subcellularLocation>
        <location evidence="1">Nucleus</location>
    </subcellularLocation>
</comment>
<dbReference type="GO" id="GO:0000724">
    <property type="term" value="P:double-strand break repair via homologous recombination"/>
    <property type="evidence" value="ECO:0007669"/>
    <property type="project" value="TreeGrafter"/>
</dbReference>
<dbReference type="PANTHER" id="PTHR12900:SF0">
    <property type="entry name" value="CHECKPOINT PROTEIN"/>
    <property type="match status" value="1"/>
</dbReference>
<keyword evidence="6" id="KW-1185">Reference proteome</keyword>
<dbReference type="InterPro" id="IPR007150">
    <property type="entry name" value="HUS1/Mec3"/>
</dbReference>
<gene>
    <name evidence="5" type="primary">HUS1</name>
    <name evidence="5" type="ORF">Anas_12290</name>
</gene>
<dbReference type="GO" id="GO:0033314">
    <property type="term" value="P:mitotic DNA replication checkpoint signaling"/>
    <property type="evidence" value="ECO:0007669"/>
    <property type="project" value="TreeGrafter"/>
</dbReference>
<dbReference type="PIRSF" id="PIRSF011312">
    <property type="entry name" value="Cell_cycle_HUS1"/>
    <property type="match status" value="1"/>
</dbReference>
<dbReference type="OrthoDB" id="10063861at2759"/>
<dbReference type="GO" id="GO:0000723">
    <property type="term" value="P:telomere maintenance"/>
    <property type="evidence" value="ECO:0007669"/>
    <property type="project" value="TreeGrafter"/>
</dbReference>
<accession>A0A5N5TBT3</accession>
<comment type="caution">
    <text evidence="5">The sequence shown here is derived from an EMBL/GenBank/DDBJ whole genome shotgun (WGS) entry which is preliminary data.</text>
</comment>
<keyword evidence="3" id="KW-0539">Nucleus</keyword>
<dbReference type="GO" id="GO:0005730">
    <property type="term" value="C:nucleolus"/>
    <property type="evidence" value="ECO:0007669"/>
    <property type="project" value="InterPro"/>
</dbReference>